<dbReference type="GO" id="GO:0051999">
    <property type="term" value="P:mannosyl-inositol phosphorylceramide biosynthetic process"/>
    <property type="evidence" value="ECO:0007669"/>
    <property type="project" value="TreeGrafter"/>
</dbReference>
<organism evidence="2 3">
    <name type="scientific">Prymnesium parvum</name>
    <name type="common">Toxic golden alga</name>
    <dbReference type="NCBI Taxonomy" id="97485"/>
    <lineage>
        <taxon>Eukaryota</taxon>
        <taxon>Haptista</taxon>
        <taxon>Haptophyta</taxon>
        <taxon>Prymnesiophyceae</taxon>
        <taxon>Prymnesiales</taxon>
        <taxon>Prymnesiaceae</taxon>
        <taxon>Prymnesium</taxon>
    </lineage>
</organism>
<evidence type="ECO:0008006" key="4">
    <source>
        <dbReference type="Google" id="ProtNLM"/>
    </source>
</evidence>
<dbReference type="InterPro" id="IPR029044">
    <property type="entry name" value="Nucleotide-diphossugar_trans"/>
</dbReference>
<evidence type="ECO:0000256" key="1">
    <source>
        <dbReference type="ARBA" id="ARBA00022679"/>
    </source>
</evidence>
<sequence>MSMASLHSARHHLPSSSLPPIIWSAWLGPLPLPGYLAVSWRTVELANAGGATTRLVCDADLPQLLQDIHPAFPHLSYVHRADYARMALLHTYGGIWLDLETIAIRNFSHLFRDCSDDGVTVPSNQGAIGPLKPNTTMTRTWRALVHEKLDSLYSNLRAHPGGVCIGSRCEYALGWQAILGNIWTKMENEMAWVKRDRQPCIQTCNYGCPIACYNKAEPKCDGVDVAQGTNAGVSNGVKRMTYEQFIGAPGVLGQMMRASMRIPPNKDILHAIAEQRHCLTLAEERKFQNGSKFGSPTCPPPAHPLYESSTAWTVVGNEIH</sequence>
<protein>
    <recommendedName>
        <fullName evidence="4">Glycosyltransferase family 32 protein</fullName>
    </recommendedName>
</protein>
<reference evidence="2 3" key="1">
    <citation type="journal article" date="2024" name="Science">
        <title>Giant polyketide synthase enzymes in the biosynthesis of giant marine polyether toxins.</title>
        <authorList>
            <person name="Fallon T.R."/>
            <person name="Shende V.V."/>
            <person name="Wierzbicki I.H."/>
            <person name="Pendleton A.L."/>
            <person name="Watervoot N.F."/>
            <person name="Auber R.P."/>
            <person name="Gonzalez D.J."/>
            <person name="Wisecaver J.H."/>
            <person name="Moore B.S."/>
        </authorList>
    </citation>
    <scope>NUCLEOTIDE SEQUENCE [LARGE SCALE GENOMIC DNA]</scope>
    <source>
        <strain evidence="2 3">12B1</strain>
    </source>
</reference>
<dbReference type="GO" id="GO:0016020">
    <property type="term" value="C:membrane"/>
    <property type="evidence" value="ECO:0007669"/>
    <property type="project" value="GOC"/>
</dbReference>
<keyword evidence="1" id="KW-0808">Transferase</keyword>
<dbReference type="InterPro" id="IPR007577">
    <property type="entry name" value="GlycoTrfase_DXD_sugar-bd_CS"/>
</dbReference>
<evidence type="ECO:0000313" key="3">
    <source>
        <dbReference type="Proteomes" id="UP001515480"/>
    </source>
</evidence>
<accession>A0AB34IPP1</accession>
<proteinExistence type="predicted"/>
<gene>
    <name evidence="2" type="ORF">AB1Y20_010401</name>
</gene>
<name>A0AB34IPP1_PRYPA</name>
<evidence type="ECO:0000313" key="2">
    <source>
        <dbReference type="EMBL" id="KAL1503985.1"/>
    </source>
</evidence>
<dbReference type="Pfam" id="PF04488">
    <property type="entry name" value="Gly_transf_sug"/>
    <property type="match status" value="1"/>
</dbReference>
<dbReference type="GO" id="GO:0000030">
    <property type="term" value="F:mannosyltransferase activity"/>
    <property type="evidence" value="ECO:0007669"/>
    <property type="project" value="TreeGrafter"/>
</dbReference>
<dbReference type="Proteomes" id="UP001515480">
    <property type="component" value="Unassembled WGS sequence"/>
</dbReference>
<dbReference type="InterPro" id="IPR051706">
    <property type="entry name" value="Glycosyltransferase_domain"/>
</dbReference>
<dbReference type="AlphaFoldDB" id="A0AB34IPP1"/>
<dbReference type="EMBL" id="JBGBPQ010000020">
    <property type="protein sequence ID" value="KAL1503985.1"/>
    <property type="molecule type" value="Genomic_DNA"/>
</dbReference>
<dbReference type="PANTHER" id="PTHR32385:SF15">
    <property type="entry name" value="INOSITOL PHOSPHOCERAMIDE MANNOSYLTRANSFERASE 1"/>
    <property type="match status" value="1"/>
</dbReference>
<dbReference type="SUPFAM" id="SSF53448">
    <property type="entry name" value="Nucleotide-diphospho-sugar transferases"/>
    <property type="match status" value="1"/>
</dbReference>
<dbReference type="Gene3D" id="3.90.550.20">
    <property type="match status" value="1"/>
</dbReference>
<dbReference type="PANTHER" id="PTHR32385">
    <property type="entry name" value="MANNOSYL PHOSPHORYLINOSITOL CERAMIDE SYNTHASE"/>
    <property type="match status" value="1"/>
</dbReference>
<comment type="caution">
    <text evidence="2">The sequence shown here is derived from an EMBL/GenBank/DDBJ whole genome shotgun (WGS) entry which is preliminary data.</text>
</comment>
<keyword evidence="3" id="KW-1185">Reference proteome</keyword>